<accession>A0A1F8H5B4</accession>
<reference evidence="1 2" key="1">
    <citation type="journal article" date="2016" name="Nat. Commun.">
        <title>Thousands of microbial genomes shed light on interconnected biogeochemical processes in an aquifer system.</title>
        <authorList>
            <person name="Anantharaman K."/>
            <person name="Brown C.T."/>
            <person name="Hug L.A."/>
            <person name="Sharon I."/>
            <person name="Castelle C.J."/>
            <person name="Probst A.J."/>
            <person name="Thomas B.C."/>
            <person name="Singh A."/>
            <person name="Wilkins M.J."/>
            <person name="Karaoz U."/>
            <person name="Brodie E.L."/>
            <person name="Williams K.H."/>
            <person name="Hubbard S.S."/>
            <person name="Banfield J.F."/>
        </authorList>
    </citation>
    <scope>NUCLEOTIDE SEQUENCE [LARGE SCALE GENOMIC DNA]</scope>
</reference>
<dbReference type="AlphaFoldDB" id="A0A1F8H5B4"/>
<evidence type="ECO:0000313" key="2">
    <source>
        <dbReference type="Proteomes" id="UP000177494"/>
    </source>
</evidence>
<sequence length="211" mass="24307">MSKYYKLNKKLPSGKDWSQEGIFGRARGQQQRDVLDRTFDIEVLDYLSEKVINHLMDSSNIDKVIRDRGDTYFNDYSFATAPAYKALEGFLFQIAKDLALPSAGNNNTAGAYYFDEEKIDKHIDKLLRELDKKADSTVKLSTYEKRDVKDRIKEMKSFLRNYRHTPAHFYGESIDTTAKADMNIKVIYSVIQNTTKILLKAGLVQVSDDLH</sequence>
<dbReference type="Proteomes" id="UP000177494">
    <property type="component" value="Unassembled WGS sequence"/>
</dbReference>
<proteinExistence type="predicted"/>
<organism evidence="1 2">
    <name type="scientific">Candidatus Yanofskybacteria bacterium RIFCSPLOWO2_02_FULL_45_10</name>
    <dbReference type="NCBI Taxonomy" id="1802706"/>
    <lineage>
        <taxon>Bacteria</taxon>
        <taxon>Candidatus Yanofskyibacteriota</taxon>
    </lineage>
</organism>
<protein>
    <recommendedName>
        <fullName evidence="3">Bacterial toxin RNase RnlA/LsoA DBD domain-containing protein</fullName>
    </recommendedName>
</protein>
<gene>
    <name evidence="1" type="ORF">A3I32_00825</name>
</gene>
<evidence type="ECO:0000313" key="1">
    <source>
        <dbReference type="EMBL" id="OGN32787.1"/>
    </source>
</evidence>
<dbReference type="EMBL" id="MGKU01000008">
    <property type="protein sequence ID" value="OGN32787.1"/>
    <property type="molecule type" value="Genomic_DNA"/>
</dbReference>
<comment type="caution">
    <text evidence="1">The sequence shown here is derived from an EMBL/GenBank/DDBJ whole genome shotgun (WGS) entry which is preliminary data.</text>
</comment>
<dbReference type="STRING" id="1802706.A3I32_00825"/>
<name>A0A1F8H5B4_9BACT</name>
<evidence type="ECO:0008006" key="3">
    <source>
        <dbReference type="Google" id="ProtNLM"/>
    </source>
</evidence>